<name>A0A3S9HRN9_9ACTN</name>
<dbReference type="EMBL" id="CP034463">
    <property type="protein sequence ID" value="AZP22949.1"/>
    <property type="molecule type" value="Genomic_DNA"/>
</dbReference>
<dbReference type="AlphaFoldDB" id="A0A3S9HRN9"/>
<dbReference type="KEGG" id="saqu:EJC51_47195"/>
<dbReference type="RefSeq" id="WP_126269143.1">
    <property type="nucleotide sequence ID" value="NZ_CP034463.1"/>
</dbReference>
<protein>
    <submittedName>
        <fullName evidence="1">Uncharacterized protein</fullName>
    </submittedName>
</protein>
<proteinExistence type="predicted"/>
<evidence type="ECO:0000313" key="2">
    <source>
        <dbReference type="EMBL" id="AZP22949.1"/>
    </source>
</evidence>
<keyword evidence="3" id="KW-1185">Reference proteome</keyword>
<dbReference type="EMBL" id="CP034463">
    <property type="protein sequence ID" value="AZP14755.1"/>
    <property type="molecule type" value="Genomic_DNA"/>
</dbReference>
<evidence type="ECO:0000313" key="1">
    <source>
        <dbReference type="EMBL" id="AZP14755.1"/>
    </source>
</evidence>
<sequence>MDLVEGSLAAAAALFTGWAAYSAMDAAKTAKKAAESSDHNGQTANRTAELAAQTAESVAQIERDRWHRELTPRLRVRVDLSEPNHVLVLRFEGPGELGRLQVRLSIRDDRDHSDDPVLGADPEEQRAERAAVIWGPLRFRQGVDRADAGERTAGPFHLEAHDERKVTVQPSMRPRWYEGASGELRWEADYRYQRPLRLWADCEAEGHKPWRLPFEVSTTSGAWAVPYADTA</sequence>
<accession>A0A3S9HRN9</accession>
<evidence type="ECO:0000313" key="3">
    <source>
        <dbReference type="Proteomes" id="UP000280197"/>
    </source>
</evidence>
<organism evidence="1 3">
    <name type="scientific">Streptomyces aquilus</name>
    <dbReference type="NCBI Taxonomy" id="2548456"/>
    <lineage>
        <taxon>Bacteria</taxon>
        <taxon>Bacillati</taxon>
        <taxon>Actinomycetota</taxon>
        <taxon>Actinomycetes</taxon>
        <taxon>Kitasatosporales</taxon>
        <taxon>Streptomycetaceae</taxon>
        <taxon>Streptomyces</taxon>
    </lineage>
</organism>
<reference evidence="1 3" key="1">
    <citation type="submission" date="2018-12" db="EMBL/GenBank/DDBJ databases">
        <authorList>
            <person name="Li K."/>
        </authorList>
    </citation>
    <scope>NUCLEOTIDE SEQUENCE [LARGE SCALE GENOMIC DNA]</scope>
    <source>
        <strain evidence="3">CR22</strain>
        <strain evidence="1">GGCR-6</strain>
    </source>
</reference>
<dbReference type="Proteomes" id="UP000280197">
    <property type="component" value="Chromosome"/>
</dbReference>
<gene>
    <name evidence="1" type="ORF">EJC51_00350</name>
    <name evidence="2" type="ORF">EJC51_47195</name>
</gene>
<dbReference type="KEGG" id="saqu:EJC51_00350"/>